<sequence>MEIVQNVGGRVRDYIYVDRTEYTPAGNWRLFADKTAECYRSAGLHSHTISACLKTDNEHDLPRDHANAWSQYSPPIEQIAELPDGTKSLTFLMVFPVNFMGLDDVLVFAGAARPVSQTETHIVFDALRNPSVTLLPATSSVGR</sequence>
<reference evidence="1" key="1">
    <citation type="submission" date="2024-01" db="EMBL/GenBank/DDBJ databases">
        <title>The diversity of rhizobia nodulating Mimosa spp. in eleven states of Brazil covering several biomes is determined by host plant, location, and edaphic factors.</title>
        <authorList>
            <person name="Rouws L."/>
            <person name="Barauna A."/>
            <person name="Beukes C."/>
            <person name="De Faria S.M."/>
            <person name="Gross E."/>
            <person name="Dos Reis Junior F.B."/>
            <person name="Simon M."/>
            <person name="Maluk M."/>
            <person name="Odee D.W."/>
            <person name="Kenicer G."/>
            <person name="Young J.P.W."/>
            <person name="Reis V.M."/>
            <person name="Zilli J."/>
            <person name="James E.K."/>
        </authorList>
    </citation>
    <scope>NUCLEOTIDE SEQUENCE</scope>
    <source>
        <strain evidence="1">JPY452</strain>
    </source>
</reference>
<gene>
    <name evidence="1" type="ORF">VSR83_27385</name>
</gene>
<name>A0ACC6RQ91_9BURK</name>
<evidence type="ECO:0000313" key="2">
    <source>
        <dbReference type="Proteomes" id="UP001392318"/>
    </source>
</evidence>
<protein>
    <submittedName>
        <fullName evidence="1">Uncharacterized protein</fullName>
    </submittedName>
</protein>
<keyword evidence="2" id="KW-1185">Reference proteome</keyword>
<evidence type="ECO:0000313" key="1">
    <source>
        <dbReference type="EMBL" id="MEM5403715.1"/>
    </source>
</evidence>
<dbReference type="EMBL" id="JAYMRU010000023">
    <property type="protein sequence ID" value="MEM5403715.1"/>
    <property type="molecule type" value="Genomic_DNA"/>
</dbReference>
<proteinExistence type="predicted"/>
<comment type="caution">
    <text evidence="1">The sequence shown here is derived from an EMBL/GenBank/DDBJ whole genome shotgun (WGS) entry which is preliminary data.</text>
</comment>
<accession>A0ACC6RQ91</accession>
<dbReference type="Proteomes" id="UP001392318">
    <property type="component" value="Unassembled WGS sequence"/>
</dbReference>
<organism evidence="1 2">
    <name type="scientific">Paraburkholderia unamae</name>
    <dbReference type="NCBI Taxonomy" id="219649"/>
    <lineage>
        <taxon>Bacteria</taxon>
        <taxon>Pseudomonadati</taxon>
        <taxon>Pseudomonadota</taxon>
        <taxon>Betaproteobacteria</taxon>
        <taxon>Burkholderiales</taxon>
        <taxon>Burkholderiaceae</taxon>
        <taxon>Paraburkholderia</taxon>
    </lineage>
</organism>